<evidence type="ECO:0000313" key="3">
    <source>
        <dbReference type="Proteomes" id="UP001345963"/>
    </source>
</evidence>
<organism evidence="2 3">
    <name type="scientific">Ataeniobius toweri</name>
    <dbReference type="NCBI Taxonomy" id="208326"/>
    <lineage>
        <taxon>Eukaryota</taxon>
        <taxon>Metazoa</taxon>
        <taxon>Chordata</taxon>
        <taxon>Craniata</taxon>
        <taxon>Vertebrata</taxon>
        <taxon>Euteleostomi</taxon>
        <taxon>Actinopterygii</taxon>
        <taxon>Neopterygii</taxon>
        <taxon>Teleostei</taxon>
        <taxon>Neoteleostei</taxon>
        <taxon>Acanthomorphata</taxon>
        <taxon>Ovalentaria</taxon>
        <taxon>Atherinomorphae</taxon>
        <taxon>Cyprinodontiformes</taxon>
        <taxon>Goodeidae</taxon>
        <taxon>Ataeniobius</taxon>
    </lineage>
</organism>
<comment type="caution">
    <text evidence="2">The sequence shown here is derived from an EMBL/GenBank/DDBJ whole genome shotgun (WGS) entry which is preliminary data.</text>
</comment>
<protein>
    <recommendedName>
        <fullName evidence="4">UPAR/Ly6 domain-containing protein</fullName>
    </recommendedName>
</protein>
<reference evidence="2 3" key="1">
    <citation type="submission" date="2021-07" db="EMBL/GenBank/DDBJ databases">
        <authorList>
            <person name="Palmer J.M."/>
        </authorList>
    </citation>
    <scope>NUCLEOTIDE SEQUENCE [LARGE SCALE GENOMIC DNA]</scope>
    <source>
        <strain evidence="2 3">AT_MEX2019</strain>
        <tissue evidence="2">Muscle</tissue>
    </source>
</reference>
<dbReference type="SUPFAM" id="SSF57302">
    <property type="entry name" value="Snake toxin-like"/>
    <property type="match status" value="1"/>
</dbReference>
<dbReference type="InterPro" id="IPR045860">
    <property type="entry name" value="Snake_toxin-like_sf"/>
</dbReference>
<sequence>MMQLYGALVLFLTFSAACGLRCYKCSAADPKSCTDTEACSVLFNQCYSLKLAVNVVNKGCLASLLCIPPMTCCEGDLCNGAIPTSPGVIVLLLSSALITLFI</sequence>
<feature type="chain" id="PRO_5045844755" description="UPAR/Ly6 domain-containing protein" evidence="1">
    <location>
        <begin position="20"/>
        <end position="102"/>
    </location>
</feature>
<keyword evidence="1" id="KW-0732">Signal</keyword>
<name>A0ABU7BJL7_9TELE</name>
<proteinExistence type="predicted"/>
<evidence type="ECO:0000313" key="2">
    <source>
        <dbReference type="EMBL" id="MED6250250.1"/>
    </source>
</evidence>
<evidence type="ECO:0000256" key="1">
    <source>
        <dbReference type="SAM" id="SignalP"/>
    </source>
</evidence>
<evidence type="ECO:0008006" key="4">
    <source>
        <dbReference type="Google" id="ProtNLM"/>
    </source>
</evidence>
<accession>A0ABU7BJL7</accession>
<dbReference type="EMBL" id="JAHUTI010055996">
    <property type="protein sequence ID" value="MED6250250.1"/>
    <property type="molecule type" value="Genomic_DNA"/>
</dbReference>
<gene>
    <name evidence="2" type="ORF">ATANTOWER_027738</name>
</gene>
<keyword evidence="3" id="KW-1185">Reference proteome</keyword>
<dbReference type="Proteomes" id="UP001345963">
    <property type="component" value="Unassembled WGS sequence"/>
</dbReference>
<feature type="signal peptide" evidence="1">
    <location>
        <begin position="1"/>
        <end position="19"/>
    </location>
</feature>